<dbReference type="InterPro" id="IPR004796">
    <property type="entry name" value="PTS_IIC_cello"/>
</dbReference>
<feature type="transmembrane region" description="Helical" evidence="9">
    <location>
        <begin position="216"/>
        <end position="239"/>
    </location>
</feature>
<dbReference type="GO" id="GO:0009401">
    <property type="term" value="P:phosphoenolpyruvate-dependent sugar phosphotransferase system"/>
    <property type="evidence" value="ECO:0007669"/>
    <property type="project" value="InterPro"/>
</dbReference>
<dbReference type="GO" id="GO:1901264">
    <property type="term" value="P:carbohydrate derivative transport"/>
    <property type="evidence" value="ECO:0007669"/>
    <property type="project" value="TreeGrafter"/>
</dbReference>
<evidence type="ECO:0000313" key="11">
    <source>
        <dbReference type="EMBL" id="EEP54469.1"/>
    </source>
</evidence>
<dbReference type="GO" id="GO:0008982">
    <property type="term" value="F:protein-N(PI)-phosphohistidine-sugar phosphotransferase activity"/>
    <property type="evidence" value="ECO:0007669"/>
    <property type="project" value="UniProtKB-UniRule"/>
</dbReference>
<keyword evidence="12" id="KW-1185">Reference proteome</keyword>
<keyword evidence="6 9" id="KW-1133">Transmembrane helix</keyword>
<dbReference type="EMBL" id="ACOM01000005">
    <property type="protein sequence ID" value="EEP54469.1"/>
    <property type="molecule type" value="Genomic_DNA"/>
</dbReference>
<keyword evidence="2 8" id="KW-0813">Transport</keyword>
<organism evidence="11 12">
    <name type="scientific">Clostridium butyricum E4 str. BoNT E BL5262</name>
    <dbReference type="NCBI Taxonomy" id="632245"/>
    <lineage>
        <taxon>Bacteria</taxon>
        <taxon>Bacillati</taxon>
        <taxon>Bacillota</taxon>
        <taxon>Clostridia</taxon>
        <taxon>Eubacteriales</taxon>
        <taxon>Clostridiaceae</taxon>
        <taxon>Clostridium</taxon>
    </lineage>
</organism>
<dbReference type="GO" id="GO:0005886">
    <property type="term" value="C:plasma membrane"/>
    <property type="evidence" value="ECO:0007669"/>
    <property type="project" value="UniProtKB-SubCell"/>
</dbReference>
<dbReference type="PANTHER" id="PTHR33989">
    <property type="match status" value="1"/>
</dbReference>
<evidence type="ECO:0000256" key="8">
    <source>
        <dbReference type="PIRNR" id="PIRNR006351"/>
    </source>
</evidence>
<comment type="caution">
    <text evidence="11">The sequence shown here is derived from an EMBL/GenBank/DDBJ whole genome shotgun (WGS) entry which is preliminary data.</text>
</comment>
<comment type="subcellular location">
    <subcellularLocation>
        <location evidence="1">Cell membrane</location>
        <topology evidence="1">Multi-pass membrane protein</topology>
    </subcellularLocation>
</comment>
<name>C4IH85_CLOBU</name>
<evidence type="ECO:0000259" key="10">
    <source>
        <dbReference type="PROSITE" id="PS51105"/>
    </source>
</evidence>
<dbReference type="NCBIfam" id="TIGR00359">
    <property type="entry name" value="cello_pts_IIC"/>
    <property type="match status" value="1"/>
</dbReference>
<dbReference type="Pfam" id="PF02378">
    <property type="entry name" value="PTS_EIIC"/>
    <property type="match status" value="1"/>
</dbReference>
<evidence type="ECO:0000256" key="4">
    <source>
        <dbReference type="ARBA" id="ARBA00022597"/>
    </source>
</evidence>
<gene>
    <name evidence="11" type="primary">celB</name>
    <name evidence="11" type="ORF">CLP_3045</name>
</gene>
<evidence type="ECO:0000256" key="1">
    <source>
        <dbReference type="ARBA" id="ARBA00004651"/>
    </source>
</evidence>
<dbReference type="PROSITE" id="PS51105">
    <property type="entry name" value="PTS_EIIC_TYPE_3"/>
    <property type="match status" value="1"/>
</dbReference>
<dbReference type="PANTHER" id="PTHR33989:SF4">
    <property type="entry name" value="PTS SYSTEM N,N'-DIACETYLCHITOBIOSE-SPECIFIC EIIC COMPONENT"/>
    <property type="match status" value="1"/>
</dbReference>
<accession>C4IH85</accession>
<dbReference type="HOGENOM" id="CLU_029688_1_0_9"/>
<feature type="transmembrane region" description="Helical" evidence="9">
    <location>
        <begin position="353"/>
        <end position="374"/>
    </location>
</feature>
<feature type="transmembrane region" description="Helical" evidence="9">
    <location>
        <begin position="394"/>
        <end position="411"/>
    </location>
</feature>
<feature type="transmembrane region" description="Helical" evidence="9">
    <location>
        <begin position="139"/>
        <end position="156"/>
    </location>
</feature>
<evidence type="ECO:0000313" key="12">
    <source>
        <dbReference type="Proteomes" id="UP000003081"/>
    </source>
</evidence>
<feature type="transmembrane region" description="Helical" evidence="9">
    <location>
        <begin position="283"/>
        <end position="304"/>
    </location>
</feature>
<proteinExistence type="predicted"/>
<keyword evidence="4 8" id="KW-0762">Sugar transport</keyword>
<sequence length="426" mass="46143">MKAFFEFLEKRLAPLGEKLGNQRHLKALREGIMMAMPLVLIGSIFVLIASFPIALWTNWLKTHWELDVLLNTMVNNTFGLIALVTSFGIAYRLADSYNTDGLSAGVLALSSFLLVTPIIKDANNTVGIPFGMLGGKGLFAAIVVAIISAEIYRWFIQKNITIKMPGSVPDVVSKSFSALIPGTVIILFFSIVLKLLDVLELGSLNNVLAFVIGKPLGLIGGTLPGTFIAVLLNSIFWFCGVNGGQVVGAVMNPIWLQYTDENRLAQAAGEILPHIITAPFMDLFVYIGGGGATIGLALCLIFFSKSNEYRTLGKISGIPALFNINTAILFSFPTVLNPIMIIPFILTPIVNAIITYFTMATGIVPFTTGVTLPWTTPPIIGGFLATGGSWQGAILQVVLVAISFIIYYPFFKSADKRNLDIENKNK</sequence>
<reference evidence="11 12" key="1">
    <citation type="submission" date="2009-08" db="EMBL/GenBank/DDBJ databases">
        <authorList>
            <person name="Shrivastava S."/>
            <person name="Brinkac L.B."/>
            <person name="Brown J.L."/>
            <person name="Bruce D.B."/>
            <person name="Detter C."/>
            <person name="Green L.D."/>
            <person name="Munk C.A."/>
            <person name="Rogers Y.C."/>
            <person name="Tapia R."/>
            <person name="Sims D.R."/>
            <person name="Smith L.A."/>
            <person name="Smith T.J."/>
            <person name="Sutton G."/>
            <person name="Brettin T."/>
        </authorList>
    </citation>
    <scope>NUCLEOTIDE SEQUENCE [LARGE SCALE GENOMIC DNA]</scope>
    <source>
        <strain evidence="12">E4 str. BoNT E BL5262</strain>
    </source>
</reference>
<evidence type="ECO:0000256" key="3">
    <source>
        <dbReference type="ARBA" id="ARBA00022475"/>
    </source>
</evidence>
<keyword evidence="11" id="KW-0808">Transferase</keyword>
<keyword evidence="3 8" id="KW-1003">Cell membrane</keyword>
<feature type="transmembrane region" description="Helical" evidence="9">
    <location>
        <begin position="32"/>
        <end position="56"/>
    </location>
</feature>
<comment type="function">
    <text evidence="8">The phosphoenolpyruvate-dependent sugar phosphotransferase system (PTS), a major carbohydrate active -transport system, catalyzes the phosphorylation of incoming sugar substrates concomitant with their translocation across the cell membrane.</text>
</comment>
<dbReference type="InterPro" id="IPR004501">
    <property type="entry name" value="PTS_EIIC_3"/>
</dbReference>
<evidence type="ECO:0000256" key="9">
    <source>
        <dbReference type="SAM" id="Phobius"/>
    </source>
</evidence>
<feature type="transmembrane region" description="Helical" evidence="9">
    <location>
        <begin position="101"/>
        <end position="119"/>
    </location>
</feature>
<protein>
    <recommendedName>
        <fullName evidence="8">Permease IIC component</fullName>
    </recommendedName>
</protein>
<feature type="transmembrane region" description="Helical" evidence="9">
    <location>
        <begin position="324"/>
        <end position="346"/>
    </location>
</feature>
<feature type="transmembrane region" description="Helical" evidence="9">
    <location>
        <begin position="76"/>
        <end position="94"/>
    </location>
</feature>
<dbReference type="InterPro" id="IPR051088">
    <property type="entry name" value="PTS_Sugar-EIIC/EIIB"/>
</dbReference>
<feature type="domain" description="PTS EIIC type-3" evidence="10">
    <location>
        <begin position="8"/>
        <end position="410"/>
    </location>
</feature>
<keyword evidence="5 9" id="KW-0812">Transmembrane</keyword>
<evidence type="ECO:0000256" key="6">
    <source>
        <dbReference type="ARBA" id="ARBA00022989"/>
    </source>
</evidence>
<dbReference type="PIRSF" id="PIRSF006351">
    <property type="entry name" value="PTS_EIIC-Cellobiose"/>
    <property type="match status" value="1"/>
</dbReference>
<dbReference type="AlphaFoldDB" id="C4IH85"/>
<dbReference type="Proteomes" id="UP000003081">
    <property type="component" value="Unassembled WGS sequence"/>
</dbReference>
<dbReference type="InterPro" id="IPR003352">
    <property type="entry name" value="PTS_EIIC"/>
</dbReference>
<dbReference type="NCBIfam" id="TIGR00410">
    <property type="entry name" value="lacE"/>
    <property type="match status" value="1"/>
</dbReference>
<dbReference type="eggNOG" id="COG1455">
    <property type="taxonomic scope" value="Bacteria"/>
</dbReference>
<keyword evidence="7 8" id="KW-0472">Membrane</keyword>
<evidence type="ECO:0000256" key="2">
    <source>
        <dbReference type="ARBA" id="ARBA00022448"/>
    </source>
</evidence>
<evidence type="ECO:0000256" key="5">
    <source>
        <dbReference type="ARBA" id="ARBA00022692"/>
    </source>
</evidence>
<feature type="transmembrane region" description="Helical" evidence="9">
    <location>
        <begin position="176"/>
        <end position="196"/>
    </location>
</feature>
<dbReference type="RefSeq" id="WP_003415310.1">
    <property type="nucleotide sequence ID" value="NZ_ACOM01000005.1"/>
</dbReference>
<evidence type="ECO:0000256" key="7">
    <source>
        <dbReference type="ARBA" id="ARBA00023136"/>
    </source>
</evidence>